<feature type="transmembrane region" description="Helical" evidence="1">
    <location>
        <begin position="6"/>
        <end position="28"/>
    </location>
</feature>
<evidence type="ECO:0000313" key="2">
    <source>
        <dbReference type="EMBL" id="JAH78686.1"/>
    </source>
</evidence>
<reference evidence="2" key="1">
    <citation type="submission" date="2014-11" db="EMBL/GenBank/DDBJ databases">
        <authorList>
            <person name="Amaro Gonzalez C."/>
        </authorList>
    </citation>
    <scope>NUCLEOTIDE SEQUENCE</scope>
</reference>
<keyword evidence="1" id="KW-1133">Transmembrane helix</keyword>
<dbReference type="AlphaFoldDB" id="A0A0E9VKX5"/>
<keyword evidence="1" id="KW-0812">Transmembrane</keyword>
<organism evidence="2">
    <name type="scientific">Anguilla anguilla</name>
    <name type="common">European freshwater eel</name>
    <name type="synonym">Muraena anguilla</name>
    <dbReference type="NCBI Taxonomy" id="7936"/>
    <lineage>
        <taxon>Eukaryota</taxon>
        <taxon>Metazoa</taxon>
        <taxon>Chordata</taxon>
        <taxon>Craniata</taxon>
        <taxon>Vertebrata</taxon>
        <taxon>Euteleostomi</taxon>
        <taxon>Actinopterygii</taxon>
        <taxon>Neopterygii</taxon>
        <taxon>Teleostei</taxon>
        <taxon>Anguilliformes</taxon>
        <taxon>Anguillidae</taxon>
        <taxon>Anguilla</taxon>
    </lineage>
</organism>
<sequence>MYVCNFLALGYWDISYLSIILLCFAFFWQIVKTSMWKHSLNPRTKVKGQSRKYLL</sequence>
<evidence type="ECO:0000256" key="1">
    <source>
        <dbReference type="SAM" id="Phobius"/>
    </source>
</evidence>
<keyword evidence="1" id="KW-0472">Membrane</keyword>
<accession>A0A0E9VKX5</accession>
<reference evidence="2" key="2">
    <citation type="journal article" date="2015" name="Fish Shellfish Immunol.">
        <title>Early steps in the European eel (Anguilla anguilla)-Vibrio vulnificus interaction in the gills: Role of the RtxA13 toxin.</title>
        <authorList>
            <person name="Callol A."/>
            <person name="Pajuelo D."/>
            <person name="Ebbesson L."/>
            <person name="Teles M."/>
            <person name="MacKenzie S."/>
            <person name="Amaro C."/>
        </authorList>
    </citation>
    <scope>NUCLEOTIDE SEQUENCE</scope>
</reference>
<dbReference type="EMBL" id="GBXM01029891">
    <property type="protein sequence ID" value="JAH78686.1"/>
    <property type="molecule type" value="Transcribed_RNA"/>
</dbReference>
<name>A0A0E9VKX5_ANGAN</name>
<proteinExistence type="predicted"/>
<protein>
    <submittedName>
        <fullName evidence="2">Uncharacterized protein</fullName>
    </submittedName>
</protein>